<protein>
    <submittedName>
        <fullName evidence="1">Uncharacterized protein</fullName>
    </submittedName>
</protein>
<keyword evidence="2" id="KW-1185">Reference proteome</keyword>
<dbReference type="KEGG" id="vg:15009527"/>
<dbReference type="OrthoDB" id="41198at10239"/>
<dbReference type="RefSeq" id="YP_007673023.1">
    <property type="nucleotide sequence ID" value="NC_020837.1"/>
</dbReference>
<reference evidence="1 2" key="1">
    <citation type="submission" date="2010-11" db="EMBL/GenBank/DDBJ databases">
        <title>The Genome Sequence of Synechococcus phage S-CAM1 0208SB26.</title>
        <authorList>
            <consortium name="The Broad Institute Genome Sequencing Platform"/>
            <person name="Henn M.R."/>
            <person name="Martiny J."/>
            <person name="Weihe C."/>
            <person name="Levin J."/>
            <person name="Malboeuf C."/>
            <person name="Casali M."/>
            <person name="Russ C."/>
            <person name="Lennon N."/>
            <person name="Chapman S.B."/>
            <person name="Erlich R."/>
            <person name="Young S.K."/>
            <person name="Yandava C."/>
            <person name="Zeng Q."/>
            <person name="Alvarado L."/>
            <person name="Anderson S."/>
            <person name="Berlin A."/>
            <person name="Chen Z."/>
            <person name="Freedman E."/>
            <person name="Gellesch M."/>
            <person name="Goldberg J."/>
            <person name="Green L."/>
            <person name="Griggs A."/>
            <person name="Gujja S."/>
            <person name="Heilman E.R."/>
            <person name="Heiman D."/>
            <person name="Hollinger A."/>
            <person name="Howarth C."/>
            <person name="Larson L."/>
            <person name="Mehta T."/>
            <person name="Pearson M."/>
            <person name="Roberts A."/>
            <person name="Ryan E."/>
            <person name="Saif S."/>
            <person name="Shea T."/>
            <person name="Shenoy N."/>
            <person name="Sisk P."/>
            <person name="Stolte C."/>
            <person name="Sykes S."/>
            <person name="White J."/>
            <person name="Haas B."/>
            <person name="Nusbaum C."/>
            <person name="Birren B."/>
        </authorList>
    </citation>
    <scope>NUCLEOTIDE SEQUENCE [LARGE SCALE GENOMIC DNA]</scope>
    <source>
        <strain evidence="1 2">S-CAM1</strain>
    </source>
</reference>
<name>M4QRY7_9CAUD</name>
<proteinExistence type="predicted"/>
<accession>M4QRY7</accession>
<dbReference type="EMBL" id="HQ634177">
    <property type="protein sequence ID" value="AGH26845.1"/>
    <property type="molecule type" value="Genomic_DNA"/>
</dbReference>
<dbReference type="Proteomes" id="UP000203521">
    <property type="component" value="Segment"/>
</dbReference>
<organism evidence="1 2">
    <name type="scientific">Synechococcus phage S-CAM1</name>
    <dbReference type="NCBI Taxonomy" id="754037"/>
    <lineage>
        <taxon>Viruses</taxon>
        <taxon>Duplodnaviria</taxon>
        <taxon>Heunggongvirae</taxon>
        <taxon>Uroviricota</taxon>
        <taxon>Caudoviricetes</taxon>
        <taxon>Pantevenvirales</taxon>
        <taxon>Kyanoviridae</taxon>
        <taxon>Anaposvirus</taxon>
        <taxon>Anaposvirus socalone</taxon>
    </lineage>
</organism>
<evidence type="ECO:0000313" key="2">
    <source>
        <dbReference type="Proteomes" id="UP000203521"/>
    </source>
</evidence>
<evidence type="ECO:0000313" key="1">
    <source>
        <dbReference type="EMBL" id="AGH26845.1"/>
    </source>
</evidence>
<sequence>MTESEINKGVELMLRRRTKEPPGKGIRIKHTLSLLGKVFQLRFEFTWKEETST</sequence>
<gene>
    <name evidence="1" type="ORF">SXBG_00109</name>
</gene>
<dbReference type="GeneID" id="15009527"/>